<dbReference type="Proteomes" id="UP001596023">
    <property type="component" value="Unassembled WGS sequence"/>
</dbReference>
<keyword evidence="2" id="KW-0808">Transferase</keyword>
<dbReference type="PIRSF" id="PIRSF016202">
    <property type="entry name" value="PH1107"/>
    <property type="match status" value="1"/>
</dbReference>
<proteinExistence type="inferred from homology"/>
<dbReference type="SUPFAM" id="SSF75005">
    <property type="entry name" value="Arabinanase/levansucrase/invertase"/>
    <property type="match status" value="1"/>
</dbReference>
<dbReference type="InterPro" id="IPR007184">
    <property type="entry name" value="Mannoside_phosphorylase"/>
</dbReference>
<keyword evidence="5" id="KW-1185">Reference proteome</keyword>
<evidence type="ECO:0000256" key="2">
    <source>
        <dbReference type="ARBA" id="ARBA00022679"/>
    </source>
</evidence>
<protein>
    <submittedName>
        <fullName evidence="4">Glycoside hydrolase family 130 protein</fullName>
    </submittedName>
</protein>
<dbReference type="CDD" id="cd18610">
    <property type="entry name" value="GH130_BT3780-like"/>
    <property type="match status" value="1"/>
</dbReference>
<accession>A0ABV9KXY2</accession>
<name>A0ABV9KXY2_9BACT</name>
<dbReference type="GO" id="GO:0016787">
    <property type="term" value="F:hydrolase activity"/>
    <property type="evidence" value="ECO:0007669"/>
    <property type="project" value="UniProtKB-KW"/>
</dbReference>
<dbReference type="Pfam" id="PF04041">
    <property type="entry name" value="Glyco_hydro_130"/>
    <property type="match status" value="1"/>
</dbReference>
<dbReference type="PANTHER" id="PTHR34106">
    <property type="entry name" value="GLYCOSIDASE"/>
    <property type="match status" value="1"/>
</dbReference>
<evidence type="ECO:0000313" key="5">
    <source>
        <dbReference type="Proteomes" id="UP001596023"/>
    </source>
</evidence>
<keyword evidence="1" id="KW-0328">Glycosyltransferase</keyword>
<dbReference type="InterPro" id="IPR023296">
    <property type="entry name" value="Glyco_hydro_beta-prop_sf"/>
</dbReference>
<dbReference type="EMBL" id="JBHSGN010000076">
    <property type="protein sequence ID" value="MFC4674526.1"/>
    <property type="molecule type" value="Genomic_DNA"/>
</dbReference>
<comment type="similarity">
    <text evidence="3">Belongs to the glycosyl hydrolase 130 family.</text>
</comment>
<gene>
    <name evidence="4" type="ORF">ACFO6W_12555</name>
</gene>
<dbReference type="Gene3D" id="2.115.10.20">
    <property type="entry name" value="Glycosyl hydrolase domain, family 43"/>
    <property type="match status" value="1"/>
</dbReference>
<evidence type="ECO:0000313" key="4">
    <source>
        <dbReference type="EMBL" id="MFC4674526.1"/>
    </source>
</evidence>
<dbReference type="PANTHER" id="PTHR34106:SF5">
    <property type="entry name" value="GLYCOSIDASE"/>
    <property type="match status" value="1"/>
</dbReference>
<keyword evidence="4" id="KW-0378">Hydrolase</keyword>
<sequence>MKHLNVFIALIICFGILSCTGKKESKVSTPGNSNNLPDWAFGGFVRPDGVNPLIEPDPATKFFCPMQKDSIGWEESDTFNPAAVVKDGKIYVLYRAEDNSATGIGKRTSRIGLAESPDGITIQLRNTPVLYPAEDNNKEYEWEGGCEDPRVAMTEDGTFVMMYTAWNRQVPRLCVATSKDLITWEKHGPAFAKAYDGRFKDLASKSASIVTKVMDGKLVITKVNGTYLMYWGEHMINAATSTDLINWTPLLNEKNELKGLIYPRYKYFDSALTECGPPAIMTDKGILLLYNGKNRTDDRRDERFNAGTYSAGQVLFDLQNPYKVIGRLDTPFFRPMAEFEKSGQYKDGTVFIEGLAYLNNKWFLYYGCADSKVGVAIYDPGKQVPGDPIE</sequence>
<evidence type="ECO:0000256" key="1">
    <source>
        <dbReference type="ARBA" id="ARBA00022676"/>
    </source>
</evidence>
<organism evidence="4 5">
    <name type="scientific">Dysgonomonas termitidis</name>
    <dbReference type="NCBI Taxonomy" id="1516126"/>
    <lineage>
        <taxon>Bacteria</taxon>
        <taxon>Pseudomonadati</taxon>
        <taxon>Bacteroidota</taxon>
        <taxon>Bacteroidia</taxon>
        <taxon>Bacteroidales</taxon>
        <taxon>Dysgonomonadaceae</taxon>
        <taxon>Dysgonomonas</taxon>
    </lineage>
</organism>
<evidence type="ECO:0000256" key="3">
    <source>
        <dbReference type="ARBA" id="ARBA00024356"/>
    </source>
</evidence>
<dbReference type="RefSeq" id="WP_379996909.1">
    <property type="nucleotide sequence ID" value="NZ_JBHSGN010000076.1"/>
</dbReference>
<reference evidence="5" key="1">
    <citation type="journal article" date="2019" name="Int. J. Syst. Evol. Microbiol.">
        <title>The Global Catalogue of Microorganisms (GCM) 10K type strain sequencing project: providing services to taxonomists for standard genome sequencing and annotation.</title>
        <authorList>
            <consortium name="The Broad Institute Genomics Platform"/>
            <consortium name="The Broad Institute Genome Sequencing Center for Infectious Disease"/>
            <person name="Wu L."/>
            <person name="Ma J."/>
        </authorList>
    </citation>
    <scope>NUCLEOTIDE SEQUENCE [LARGE SCALE GENOMIC DNA]</scope>
    <source>
        <strain evidence="5">CCUG 66188</strain>
    </source>
</reference>
<dbReference type="PROSITE" id="PS51257">
    <property type="entry name" value="PROKAR_LIPOPROTEIN"/>
    <property type="match status" value="1"/>
</dbReference>
<comment type="caution">
    <text evidence="4">The sequence shown here is derived from an EMBL/GenBank/DDBJ whole genome shotgun (WGS) entry which is preliminary data.</text>
</comment>